<sequence length="491" mass="54894">MKIRKGFVPAAHGRPNISMTDHHKFLLKLKDAATTRCVQKVSDKTRPTERLSIIVDPDEEKCIATGSYRTTTNGSRKALWGNRKRHKEEEGAYRSSKGRCIMCGEAGHSCFQQLAASHAALMVEYCSSDSGIHLNEVPMPQKLEDVQRGERGQSSSDIHDGHVDQVRGSCHRKERYGKPETSTKKRPHTSAHNDDAILGCVNGNKLKRKGMIDSPVAGKRNQNINAPSKFLTPPFIEQPQSEIAIVPTPSSKDRLILEDSLLQSGMIRYVAAAKGDVVDRKPSNETMFEPPRTSLIKRATSGNLHRAADLRNRNLFLQELFNRQGHLSQLSNVDPKAYRQRDSDGPQASVKQHRHLHEEGNACLWAKPPDSTTSGCNLETTTDQKPCGALDRGHRCKRMDGKGWQCLRQAEPGFSLCEYHLSRFRANHNRRKAAKIVKDAMPSETELSGRKRSKKNSSEATVADHIVADPLPEAFQRKRKPVKARSIMSIQ</sequence>
<accession>A0ACC2EVP0</accession>
<gene>
    <name evidence="1" type="ORF">O6H91_01G122900</name>
</gene>
<dbReference type="EMBL" id="CM055092">
    <property type="protein sequence ID" value="KAJ7570503.1"/>
    <property type="molecule type" value="Genomic_DNA"/>
</dbReference>
<evidence type="ECO:0000313" key="1">
    <source>
        <dbReference type="EMBL" id="KAJ7570503.1"/>
    </source>
</evidence>
<protein>
    <submittedName>
        <fullName evidence="1">Uncharacterized protein</fullName>
    </submittedName>
</protein>
<organism evidence="1 2">
    <name type="scientific">Diphasiastrum complanatum</name>
    <name type="common">Issler's clubmoss</name>
    <name type="synonym">Lycopodium complanatum</name>
    <dbReference type="NCBI Taxonomy" id="34168"/>
    <lineage>
        <taxon>Eukaryota</taxon>
        <taxon>Viridiplantae</taxon>
        <taxon>Streptophyta</taxon>
        <taxon>Embryophyta</taxon>
        <taxon>Tracheophyta</taxon>
        <taxon>Lycopodiopsida</taxon>
        <taxon>Lycopodiales</taxon>
        <taxon>Lycopodiaceae</taxon>
        <taxon>Lycopodioideae</taxon>
        <taxon>Diphasiastrum</taxon>
    </lineage>
</organism>
<comment type="caution">
    <text evidence="1">The sequence shown here is derived from an EMBL/GenBank/DDBJ whole genome shotgun (WGS) entry which is preliminary data.</text>
</comment>
<proteinExistence type="predicted"/>
<evidence type="ECO:0000313" key="2">
    <source>
        <dbReference type="Proteomes" id="UP001162992"/>
    </source>
</evidence>
<keyword evidence="2" id="KW-1185">Reference proteome</keyword>
<dbReference type="Proteomes" id="UP001162992">
    <property type="component" value="Chromosome 1"/>
</dbReference>
<reference evidence="2" key="1">
    <citation type="journal article" date="2024" name="Proc. Natl. Acad. Sci. U.S.A.">
        <title>Extraordinary preservation of gene collinearity over three hundred million years revealed in homosporous lycophytes.</title>
        <authorList>
            <person name="Li C."/>
            <person name="Wickell D."/>
            <person name="Kuo L.Y."/>
            <person name="Chen X."/>
            <person name="Nie B."/>
            <person name="Liao X."/>
            <person name="Peng D."/>
            <person name="Ji J."/>
            <person name="Jenkins J."/>
            <person name="Williams M."/>
            <person name="Shu S."/>
            <person name="Plott C."/>
            <person name="Barry K."/>
            <person name="Rajasekar S."/>
            <person name="Grimwood J."/>
            <person name="Han X."/>
            <person name="Sun S."/>
            <person name="Hou Z."/>
            <person name="He W."/>
            <person name="Dai G."/>
            <person name="Sun C."/>
            <person name="Schmutz J."/>
            <person name="Leebens-Mack J.H."/>
            <person name="Li F.W."/>
            <person name="Wang L."/>
        </authorList>
    </citation>
    <scope>NUCLEOTIDE SEQUENCE [LARGE SCALE GENOMIC DNA]</scope>
    <source>
        <strain evidence="2">cv. PW_Plant_1</strain>
    </source>
</reference>
<name>A0ACC2EVP0_DIPCM</name>